<dbReference type="Proteomes" id="UP001153069">
    <property type="component" value="Unassembled WGS sequence"/>
</dbReference>
<name>A0A9N8HRX0_9STRA</name>
<reference evidence="2" key="1">
    <citation type="submission" date="2020-06" db="EMBL/GenBank/DDBJ databases">
        <authorList>
            <consortium name="Plant Systems Biology data submission"/>
        </authorList>
    </citation>
    <scope>NUCLEOTIDE SEQUENCE</scope>
    <source>
        <strain evidence="2">D6</strain>
    </source>
</reference>
<dbReference type="SUPFAM" id="SSF51735">
    <property type="entry name" value="NAD(P)-binding Rossmann-fold domains"/>
    <property type="match status" value="1"/>
</dbReference>
<accession>A0A9N8HRX0</accession>
<gene>
    <name evidence="2" type="ORF">SEMRO_1449_G273640.1</name>
</gene>
<keyword evidence="3" id="KW-1185">Reference proteome</keyword>
<dbReference type="PANTHER" id="PTHR15020:SF11">
    <property type="entry name" value="OS06G0360300 PROTEIN"/>
    <property type="match status" value="1"/>
</dbReference>
<dbReference type="EMBL" id="CAICTM010001447">
    <property type="protein sequence ID" value="CAB9523721.1"/>
    <property type="molecule type" value="Genomic_DNA"/>
</dbReference>
<organism evidence="2 3">
    <name type="scientific">Seminavis robusta</name>
    <dbReference type="NCBI Taxonomy" id="568900"/>
    <lineage>
        <taxon>Eukaryota</taxon>
        <taxon>Sar</taxon>
        <taxon>Stramenopiles</taxon>
        <taxon>Ochrophyta</taxon>
        <taxon>Bacillariophyta</taxon>
        <taxon>Bacillariophyceae</taxon>
        <taxon>Bacillariophycidae</taxon>
        <taxon>Naviculales</taxon>
        <taxon>Naviculaceae</taxon>
        <taxon>Seminavis</taxon>
    </lineage>
</organism>
<feature type="domain" description="NAD(P)-binding" evidence="1">
    <location>
        <begin position="18"/>
        <end position="242"/>
    </location>
</feature>
<comment type="caution">
    <text evidence="2">The sequence shown here is derived from an EMBL/GenBank/DDBJ whole genome shotgun (WGS) entry which is preliminary data.</text>
</comment>
<evidence type="ECO:0000313" key="2">
    <source>
        <dbReference type="EMBL" id="CAB9523721.1"/>
    </source>
</evidence>
<dbReference type="OrthoDB" id="10254221at2759"/>
<sequence>MSSTSTINTSTTTTLVVGATGATGKWVVKMLLDQGNHVKVIARSKDRMLSVLQELDSDDTKKTSTDHLTVTEASLLDLSDEEIQEQVKDCDAVVSCLGHTVDFKGLWGHPRKLVTEAVQRLTTAIAKSDNKKAKFLLMGSDGVSNPNGQDDPRTRGERTVLFLLRHLIPPHADNEAAAAYLHSSLGTSGGVEWCVVRPTDLINGPPTGDYTLYDKPPGGLFGAGVALRSNVAHAMVALITNPEKWAQYKFQMPSLYDNTKKAEETK</sequence>
<dbReference type="Pfam" id="PF13460">
    <property type="entry name" value="NAD_binding_10"/>
    <property type="match status" value="1"/>
</dbReference>
<dbReference type="InterPro" id="IPR036291">
    <property type="entry name" value="NAD(P)-bd_dom_sf"/>
</dbReference>
<dbReference type="AlphaFoldDB" id="A0A9N8HRX0"/>
<protein>
    <recommendedName>
        <fullName evidence="1">NAD(P)-binding domain-containing protein</fullName>
    </recommendedName>
</protein>
<dbReference type="Gene3D" id="3.40.50.720">
    <property type="entry name" value="NAD(P)-binding Rossmann-like Domain"/>
    <property type="match status" value="1"/>
</dbReference>
<proteinExistence type="predicted"/>
<dbReference type="PANTHER" id="PTHR15020">
    <property type="entry name" value="FLAVIN REDUCTASE-RELATED"/>
    <property type="match status" value="1"/>
</dbReference>
<dbReference type="InterPro" id="IPR016040">
    <property type="entry name" value="NAD(P)-bd_dom"/>
</dbReference>
<evidence type="ECO:0000313" key="3">
    <source>
        <dbReference type="Proteomes" id="UP001153069"/>
    </source>
</evidence>
<evidence type="ECO:0000259" key="1">
    <source>
        <dbReference type="Pfam" id="PF13460"/>
    </source>
</evidence>